<dbReference type="Gene3D" id="3.40.50.720">
    <property type="entry name" value="NAD(P)-binding Rossmann-like Domain"/>
    <property type="match status" value="1"/>
</dbReference>
<feature type="domain" description="GFO/IDH/MocA-like oxidoreductase" evidence="2">
    <location>
        <begin position="138"/>
        <end position="268"/>
    </location>
</feature>
<evidence type="ECO:0000313" key="4">
    <source>
        <dbReference type="Proteomes" id="UP001499978"/>
    </source>
</evidence>
<sequence length="352" mass="37417">MTIRVAVAGLGWAGRELWLPLLGEHDAFEVIAAVDSDTRACEAVRQKIGVRAYPDVDALNPHDVDLAVVAVPNHLHAETAARLLRRGISVFLEKPVCLTLEEAANLAGAERAAGATLLAGSAARHRADVTALRQVVPTLGRIQHAELGWTRSRGIPRPGGWFTELSKAGGGALVDLGWHLFDTLNSLIDPAEIRQVVGVTSDDFVRAGGWNAAWRLDDTPTGGGGDVEDTARGFLVRHDGVSVSLRTSWASHDERDVSMLRIEGSEGVACLRCTFGFSPNRLPASELAVSRVGVTTLLPVLAEPVGTEYRTQLDSLATSLADPGNRGAAIADARLTVGLIDRFYQSAHPVAG</sequence>
<dbReference type="PANTHER" id="PTHR43708:SF8">
    <property type="entry name" value="OXIDOREDUCTASE"/>
    <property type="match status" value="1"/>
</dbReference>
<dbReference type="Pfam" id="PF01408">
    <property type="entry name" value="GFO_IDH_MocA"/>
    <property type="match status" value="1"/>
</dbReference>
<evidence type="ECO:0000259" key="1">
    <source>
        <dbReference type="Pfam" id="PF01408"/>
    </source>
</evidence>
<dbReference type="SUPFAM" id="SSF51735">
    <property type="entry name" value="NAD(P)-binding Rossmann-fold domains"/>
    <property type="match status" value="1"/>
</dbReference>
<dbReference type="InterPro" id="IPR036291">
    <property type="entry name" value="NAD(P)-bd_dom_sf"/>
</dbReference>
<evidence type="ECO:0000259" key="2">
    <source>
        <dbReference type="Pfam" id="PF22725"/>
    </source>
</evidence>
<feature type="domain" description="Gfo/Idh/MocA-like oxidoreductase N-terminal" evidence="1">
    <location>
        <begin position="3"/>
        <end position="119"/>
    </location>
</feature>
<dbReference type="InterPro" id="IPR051317">
    <property type="entry name" value="Gfo/Idh/MocA_oxidoreduct"/>
</dbReference>
<gene>
    <name evidence="3" type="ORF">GCM10010201_31390</name>
</gene>
<reference evidence="3 4" key="1">
    <citation type="journal article" date="2019" name="Int. J. Syst. Evol. Microbiol.">
        <title>The Global Catalogue of Microorganisms (GCM) 10K type strain sequencing project: providing services to taxonomists for standard genome sequencing and annotation.</title>
        <authorList>
            <consortium name="The Broad Institute Genomics Platform"/>
            <consortium name="The Broad Institute Genome Sequencing Center for Infectious Disease"/>
            <person name="Wu L."/>
            <person name="Ma J."/>
        </authorList>
    </citation>
    <scope>NUCLEOTIDE SEQUENCE [LARGE SCALE GENOMIC DNA]</scope>
    <source>
        <strain evidence="3 4">JCM 3367</strain>
    </source>
</reference>
<dbReference type="InterPro" id="IPR000683">
    <property type="entry name" value="Gfo/Idh/MocA-like_OxRdtase_N"/>
</dbReference>
<keyword evidence="4" id="KW-1185">Reference proteome</keyword>
<evidence type="ECO:0000313" key="3">
    <source>
        <dbReference type="EMBL" id="GAA2529835.1"/>
    </source>
</evidence>
<organism evidence="3 4">
    <name type="scientific">Pilimelia columellifera subsp. columellifera</name>
    <dbReference type="NCBI Taxonomy" id="706583"/>
    <lineage>
        <taxon>Bacteria</taxon>
        <taxon>Bacillati</taxon>
        <taxon>Actinomycetota</taxon>
        <taxon>Actinomycetes</taxon>
        <taxon>Micromonosporales</taxon>
        <taxon>Micromonosporaceae</taxon>
        <taxon>Pilimelia</taxon>
    </lineage>
</organism>
<dbReference type="Gene3D" id="3.30.360.10">
    <property type="entry name" value="Dihydrodipicolinate Reductase, domain 2"/>
    <property type="match status" value="1"/>
</dbReference>
<accession>A0ABN3NPH6</accession>
<name>A0ABN3NPH6_9ACTN</name>
<dbReference type="InterPro" id="IPR055170">
    <property type="entry name" value="GFO_IDH_MocA-like_dom"/>
</dbReference>
<dbReference type="Proteomes" id="UP001499978">
    <property type="component" value="Unassembled WGS sequence"/>
</dbReference>
<dbReference type="Pfam" id="PF22725">
    <property type="entry name" value="GFO_IDH_MocA_C3"/>
    <property type="match status" value="1"/>
</dbReference>
<dbReference type="EMBL" id="BAAARY010000018">
    <property type="protein sequence ID" value="GAA2529835.1"/>
    <property type="molecule type" value="Genomic_DNA"/>
</dbReference>
<dbReference type="SUPFAM" id="SSF55347">
    <property type="entry name" value="Glyceraldehyde-3-phosphate dehydrogenase-like, C-terminal domain"/>
    <property type="match status" value="1"/>
</dbReference>
<protein>
    <submittedName>
        <fullName evidence="3">Gfo/Idh/MocA family oxidoreductase</fullName>
    </submittedName>
</protein>
<dbReference type="PANTHER" id="PTHR43708">
    <property type="entry name" value="CONSERVED EXPRESSED OXIDOREDUCTASE (EUROFUNG)"/>
    <property type="match status" value="1"/>
</dbReference>
<dbReference type="RefSeq" id="WP_344173792.1">
    <property type="nucleotide sequence ID" value="NZ_BAAARY010000018.1"/>
</dbReference>
<proteinExistence type="predicted"/>
<comment type="caution">
    <text evidence="3">The sequence shown here is derived from an EMBL/GenBank/DDBJ whole genome shotgun (WGS) entry which is preliminary data.</text>
</comment>